<evidence type="ECO:0000256" key="3">
    <source>
        <dbReference type="ARBA" id="ARBA00005133"/>
    </source>
</evidence>
<comment type="pathway">
    <text evidence="3 9">Amino-acid biosynthesis; L-histidine biosynthesis; L-histidine from 5-phospho-alpha-D-ribose 1-diphosphate: step 4/9.</text>
</comment>
<dbReference type="EC" id="5.3.1.16" evidence="9"/>
<evidence type="ECO:0000256" key="9">
    <source>
        <dbReference type="HAMAP-Rule" id="MF_01014"/>
    </source>
</evidence>
<evidence type="ECO:0000313" key="11">
    <source>
        <dbReference type="EMBL" id="GAA3890547.1"/>
    </source>
</evidence>
<dbReference type="RefSeq" id="WP_344698307.1">
    <property type="nucleotide sequence ID" value="NZ_BAABBM010000001.1"/>
</dbReference>
<dbReference type="InterPro" id="IPR006062">
    <property type="entry name" value="His_biosynth"/>
</dbReference>
<gene>
    <name evidence="9 11" type="primary">hisA</name>
    <name evidence="11" type="ORF">GCM10022276_07050</name>
</gene>
<dbReference type="HAMAP" id="MF_01014">
    <property type="entry name" value="HisA"/>
    <property type="match status" value="1"/>
</dbReference>
<evidence type="ECO:0000256" key="1">
    <source>
        <dbReference type="ARBA" id="ARBA00000901"/>
    </source>
</evidence>
<dbReference type="EMBL" id="BAABBM010000001">
    <property type="protein sequence ID" value="GAA3890547.1"/>
    <property type="molecule type" value="Genomic_DNA"/>
</dbReference>
<keyword evidence="8 9" id="KW-0413">Isomerase</keyword>
<evidence type="ECO:0000256" key="7">
    <source>
        <dbReference type="ARBA" id="ARBA00023102"/>
    </source>
</evidence>
<dbReference type="GO" id="GO:0016853">
    <property type="term" value="F:isomerase activity"/>
    <property type="evidence" value="ECO:0007669"/>
    <property type="project" value="UniProtKB-KW"/>
</dbReference>
<comment type="catalytic activity">
    <reaction evidence="1 9">
        <text>1-(5-phospho-beta-D-ribosyl)-5-[(5-phospho-beta-D-ribosylamino)methylideneamino]imidazole-4-carboxamide = 5-[(5-phospho-1-deoxy-D-ribulos-1-ylimino)methylamino]-1-(5-phospho-beta-D-ribosyl)imidazole-4-carboxamide</text>
        <dbReference type="Rhea" id="RHEA:15469"/>
        <dbReference type="ChEBI" id="CHEBI:58435"/>
        <dbReference type="ChEBI" id="CHEBI:58525"/>
        <dbReference type="EC" id="5.3.1.16"/>
    </reaction>
</comment>
<keyword evidence="6 9" id="KW-0028">Amino-acid biosynthesis</keyword>
<proteinExistence type="inferred from homology"/>
<evidence type="ECO:0000313" key="12">
    <source>
        <dbReference type="Proteomes" id="UP001500827"/>
    </source>
</evidence>
<name>A0ABP7L0M7_9SPHN</name>
<dbReference type="InterPro" id="IPR011060">
    <property type="entry name" value="RibuloseP-bd_barrel"/>
</dbReference>
<organism evidence="11 12">
    <name type="scientific">Sphingomonas limnosediminicola</name>
    <dbReference type="NCBI Taxonomy" id="940133"/>
    <lineage>
        <taxon>Bacteria</taxon>
        <taxon>Pseudomonadati</taxon>
        <taxon>Pseudomonadota</taxon>
        <taxon>Alphaproteobacteria</taxon>
        <taxon>Sphingomonadales</taxon>
        <taxon>Sphingomonadaceae</taxon>
        <taxon>Sphingomonas</taxon>
    </lineage>
</organism>
<comment type="caution">
    <text evidence="11">The sequence shown here is derived from an EMBL/GenBank/DDBJ whole genome shotgun (WGS) entry which is preliminary data.</text>
</comment>
<feature type="active site" description="Proton donor" evidence="9">
    <location>
        <position position="130"/>
    </location>
</feature>
<keyword evidence="12" id="KW-1185">Reference proteome</keyword>
<dbReference type="SUPFAM" id="SSF51366">
    <property type="entry name" value="Ribulose-phoshate binding barrel"/>
    <property type="match status" value="1"/>
</dbReference>
<evidence type="ECO:0000256" key="4">
    <source>
        <dbReference type="ARBA" id="ARBA00009667"/>
    </source>
</evidence>
<evidence type="ECO:0000256" key="8">
    <source>
        <dbReference type="ARBA" id="ARBA00023235"/>
    </source>
</evidence>
<evidence type="ECO:0000256" key="10">
    <source>
        <dbReference type="RuleBase" id="RU003657"/>
    </source>
</evidence>
<evidence type="ECO:0000256" key="5">
    <source>
        <dbReference type="ARBA" id="ARBA00022490"/>
    </source>
</evidence>
<sequence length="239" mass="25966">MIVYPAMDLMGGHAVRLRQGRFDDVTTYPAQPAHALRGFADAGAEWAHIVDLDGARAGRPEQHELIISLARTTRLKLQAGGGFRTREDIARMLDAGVERVVIGSLAVKEPEMVTRWLDEFGPERLTLSVDVRMSAGTPMVAVSGWAEDSGMALWDVIALHHKAKHLLLTDIGRDGTLSGPNFQLLDEAVELLPRLRLQASGGVSSLADVNRLRTDGVIIGKALWEGRFTLEEALSLASA</sequence>
<dbReference type="Pfam" id="PF00977">
    <property type="entry name" value="His_biosynth"/>
    <property type="match status" value="1"/>
</dbReference>
<reference evidence="12" key="1">
    <citation type="journal article" date="2019" name="Int. J. Syst. Evol. Microbiol.">
        <title>The Global Catalogue of Microorganisms (GCM) 10K type strain sequencing project: providing services to taxonomists for standard genome sequencing and annotation.</title>
        <authorList>
            <consortium name="The Broad Institute Genomics Platform"/>
            <consortium name="The Broad Institute Genome Sequencing Center for Infectious Disease"/>
            <person name="Wu L."/>
            <person name="Ma J."/>
        </authorList>
    </citation>
    <scope>NUCLEOTIDE SEQUENCE [LARGE SCALE GENOMIC DNA]</scope>
    <source>
        <strain evidence="12">JCM 17543</strain>
    </source>
</reference>
<dbReference type="PANTHER" id="PTHR43090:SF2">
    <property type="entry name" value="1-(5-PHOSPHORIBOSYL)-5-[(5-PHOSPHORIBOSYLAMINO)METHYLIDENEAMINO] IMIDAZOLE-4-CARBOXAMIDE ISOMERASE"/>
    <property type="match status" value="1"/>
</dbReference>
<comment type="subcellular location">
    <subcellularLocation>
        <location evidence="2 9">Cytoplasm</location>
    </subcellularLocation>
</comment>
<dbReference type="CDD" id="cd04732">
    <property type="entry name" value="HisA"/>
    <property type="match status" value="1"/>
</dbReference>
<evidence type="ECO:0000256" key="6">
    <source>
        <dbReference type="ARBA" id="ARBA00022605"/>
    </source>
</evidence>
<keyword evidence="5 9" id="KW-0963">Cytoplasm</keyword>
<comment type="similarity">
    <text evidence="4 9 10">Belongs to the HisA/HisF family.</text>
</comment>
<dbReference type="PANTHER" id="PTHR43090">
    <property type="entry name" value="1-(5-PHOSPHORIBOSYL)-5-[(5-PHOSPHORIBOSYLAMINO)METHYLIDENEAMINO] IMIDAZOLE-4-CARBOXAMIDE ISOMERASE"/>
    <property type="match status" value="1"/>
</dbReference>
<dbReference type="Gene3D" id="3.20.20.70">
    <property type="entry name" value="Aldolase class I"/>
    <property type="match status" value="1"/>
</dbReference>
<protein>
    <recommendedName>
        <fullName evidence="9">1-(5-phosphoribosyl)-5-[(5-phosphoribosylamino)methylideneamino] imidazole-4-carboxamide isomerase</fullName>
        <ecNumber evidence="9">5.3.1.16</ecNumber>
    </recommendedName>
    <alternativeName>
        <fullName evidence="9">Phosphoribosylformimino-5-aminoimidazole carboxamide ribotide isomerase</fullName>
    </alternativeName>
</protein>
<feature type="active site" description="Proton acceptor" evidence="9">
    <location>
        <position position="8"/>
    </location>
</feature>
<evidence type="ECO:0000256" key="2">
    <source>
        <dbReference type="ARBA" id="ARBA00004496"/>
    </source>
</evidence>
<accession>A0ABP7L0M7</accession>
<keyword evidence="7 9" id="KW-0368">Histidine biosynthesis</keyword>
<dbReference type="InterPro" id="IPR013785">
    <property type="entry name" value="Aldolase_TIM"/>
</dbReference>
<dbReference type="InterPro" id="IPR023016">
    <property type="entry name" value="HisA/PriA"/>
</dbReference>
<dbReference type="Proteomes" id="UP001500827">
    <property type="component" value="Unassembled WGS sequence"/>
</dbReference>
<dbReference type="InterPro" id="IPR044524">
    <property type="entry name" value="Isoase_HisA-like"/>
</dbReference>